<dbReference type="Gene3D" id="2.40.10.480">
    <property type="match status" value="1"/>
</dbReference>
<evidence type="ECO:0000259" key="2">
    <source>
        <dbReference type="Pfam" id="PF13360"/>
    </source>
</evidence>
<dbReference type="PROSITE" id="PS51318">
    <property type="entry name" value="TAT"/>
    <property type="match status" value="1"/>
</dbReference>
<reference evidence="3 4" key="1">
    <citation type="journal article" date="2019" name="Int. J. Syst. Evol. Microbiol.">
        <title>The Global Catalogue of Microorganisms (GCM) 10K type strain sequencing project: providing services to taxonomists for standard genome sequencing and annotation.</title>
        <authorList>
            <consortium name="The Broad Institute Genomics Platform"/>
            <consortium name="The Broad Institute Genome Sequencing Center for Infectious Disease"/>
            <person name="Wu L."/>
            <person name="Ma J."/>
        </authorList>
    </citation>
    <scope>NUCLEOTIDE SEQUENCE [LARGE SCALE GENOMIC DNA]</scope>
    <source>
        <strain evidence="3 4">JCM 19585</strain>
    </source>
</reference>
<sequence length="376" mass="38807">MPSRRDVLATAGAFAAAALAGCQTPSDGSTRSDYPEGVVFDDGWRSPNHDDANTRAVRDGPTLTDPEVTATLPPARGGVTGAEGRLFLARRSTLRAFDAASGDALWTASADGTHPPSVLGEVVYAPHPEAPVVRGFDAESGDVVETHDLPARAVTPPAWSNGRDSFAVALAGGRLAGVTVDSGETWTADPWGGVEAHLAHNMNTVVAATATGEVYAYGARGTPRWRTNLGAVDLVAPVVGDERVYVGGWDGTIAALSRTDGERVWTRERAFVDAPLAFDGTRLYHAAGDLVAFDAATGETNWTYDATASCAPAVVDDTVYVGRDDGALAALDAASGGERWTLALGSSVGPTVAAVGDALVAAGTTDDGRMVTFLVR</sequence>
<dbReference type="SMART" id="SM00564">
    <property type="entry name" value="PQQ"/>
    <property type="match status" value="6"/>
</dbReference>
<comment type="caution">
    <text evidence="3">The sequence shown here is derived from an EMBL/GenBank/DDBJ whole genome shotgun (WGS) entry which is preliminary data.</text>
</comment>
<dbReference type="InterPro" id="IPR015943">
    <property type="entry name" value="WD40/YVTN_repeat-like_dom_sf"/>
</dbReference>
<name>A0A830F7L2_9EURY</name>
<dbReference type="PANTHER" id="PTHR34512">
    <property type="entry name" value="CELL SURFACE PROTEIN"/>
    <property type="match status" value="1"/>
</dbReference>
<dbReference type="Pfam" id="PF13360">
    <property type="entry name" value="PQQ_2"/>
    <property type="match status" value="2"/>
</dbReference>
<feature type="region of interest" description="Disordered" evidence="1">
    <location>
        <begin position="41"/>
        <end position="63"/>
    </location>
</feature>
<dbReference type="InterPro" id="IPR002372">
    <property type="entry name" value="PQQ_rpt_dom"/>
</dbReference>
<proteinExistence type="predicted"/>
<dbReference type="Gene3D" id="2.40.128.630">
    <property type="match status" value="1"/>
</dbReference>
<dbReference type="AlphaFoldDB" id="A0A830F7L2"/>
<evidence type="ECO:0000313" key="4">
    <source>
        <dbReference type="Proteomes" id="UP000628840"/>
    </source>
</evidence>
<evidence type="ECO:0000313" key="3">
    <source>
        <dbReference type="EMBL" id="GGL26988.1"/>
    </source>
</evidence>
<dbReference type="SUPFAM" id="SSF50998">
    <property type="entry name" value="Quinoprotein alcohol dehydrogenase-like"/>
    <property type="match status" value="2"/>
</dbReference>
<dbReference type="Gene3D" id="2.130.10.10">
    <property type="entry name" value="YVTN repeat-like/Quinoprotein amine dehydrogenase"/>
    <property type="match status" value="1"/>
</dbReference>
<dbReference type="EMBL" id="BMPF01000001">
    <property type="protein sequence ID" value="GGL26988.1"/>
    <property type="molecule type" value="Genomic_DNA"/>
</dbReference>
<dbReference type="PROSITE" id="PS51257">
    <property type="entry name" value="PROKAR_LIPOPROTEIN"/>
    <property type="match status" value="1"/>
</dbReference>
<accession>A0A830F7L2</accession>
<dbReference type="Proteomes" id="UP000628840">
    <property type="component" value="Unassembled WGS sequence"/>
</dbReference>
<dbReference type="InterPro" id="IPR006311">
    <property type="entry name" value="TAT_signal"/>
</dbReference>
<evidence type="ECO:0000256" key="1">
    <source>
        <dbReference type="SAM" id="MobiDB-lite"/>
    </source>
</evidence>
<gene>
    <name evidence="3" type="ORF">GCM10009037_08310</name>
</gene>
<keyword evidence="4" id="KW-1185">Reference proteome</keyword>
<dbReference type="InterPro" id="IPR011047">
    <property type="entry name" value="Quinoprotein_ADH-like_sf"/>
</dbReference>
<feature type="domain" description="Pyrrolo-quinoline quinone repeat" evidence="2">
    <location>
        <begin position="74"/>
        <end position="186"/>
    </location>
</feature>
<dbReference type="RefSeq" id="WP_188879412.1">
    <property type="nucleotide sequence ID" value="NZ_BMPF01000001.1"/>
</dbReference>
<organism evidence="3 4">
    <name type="scientific">Halarchaeum grantii</name>
    <dbReference type="NCBI Taxonomy" id="1193105"/>
    <lineage>
        <taxon>Archaea</taxon>
        <taxon>Methanobacteriati</taxon>
        <taxon>Methanobacteriota</taxon>
        <taxon>Stenosarchaea group</taxon>
        <taxon>Halobacteria</taxon>
        <taxon>Halobacteriales</taxon>
        <taxon>Halobacteriaceae</taxon>
    </lineage>
</organism>
<dbReference type="OrthoDB" id="145878at2157"/>
<protein>
    <recommendedName>
        <fullName evidence="2">Pyrrolo-quinoline quinone repeat domain-containing protein</fullName>
    </recommendedName>
</protein>
<feature type="domain" description="Pyrrolo-quinoline quinone repeat" evidence="2">
    <location>
        <begin position="273"/>
        <end position="372"/>
    </location>
</feature>
<dbReference type="InterPro" id="IPR018391">
    <property type="entry name" value="PQQ_b-propeller_rpt"/>
</dbReference>
<feature type="compositionally biased region" description="Basic and acidic residues" evidence="1">
    <location>
        <begin position="42"/>
        <end position="58"/>
    </location>
</feature>
<dbReference type="PANTHER" id="PTHR34512:SF30">
    <property type="entry name" value="OUTER MEMBRANE PROTEIN ASSEMBLY FACTOR BAMB"/>
    <property type="match status" value="1"/>
</dbReference>